<proteinExistence type="inferred from homology"/>
<dbReference type="InterPro" id="IPR017853">
    <property type="entry name" value="GH"/>
</dbReference>
<dbReference type="PROSITE" id="PS00572">
    <property type="entry name" value="GLYCOSYL_HYDROL_F1_1"/>
    <property type="match status" value="1"/>
</dbReference>
<reference evidence="7 8" key="1">
    <citation type="submission" date="2019-09" db="EMBL/GenBank/DDBJ databases">
        <title>A chromosome-level genome assembly of the Chinese tupelo Nyssa sinensis.</title>
        <authorList>
            <person name="Yang X."/>
            <person name="Kang M."/>
            <person name="Yang Y."/>
            <person name="Xiong H."/>
            <person name="Wang M."/>
            <person name="Zhang Z."/>
            <person name="Wang Z."/>
            <person name="Wu H."/>
            <person name="Ma T."/>
            <person name="Liu J."/>
            <person name="Xi Z."/>
        </authorList>
    </citation>
    <scope>NUCLEOTIDE SEQUENCE [LARGE SCALE GENOMIC DNA]</scope>
    <source>
        <strain evidence="7">J267</strain>
        <tissue evidence="7">Leaf</tissue>
    </source>
</reference>
<gene>
    <name evidence="7" type="ORF">F0562_014537</name>
</gene>
<keyword evidence="2 5" id="KW-0378">Hydrolase</keyword>
<feature type="active site" description="Nucleophile" evidence="3">
    <location>
        <position position="390"/>
    </location>
</feature>
<evidence type="ECO:0000256" key="6">
    <source>
        <dbReference type="SAM" id="SignalP"/>
    </source>
</evidence>
<dbReference type="FunFam" id="3.20.20.80:FF:000041">
    <property type="entry name" value="Beta-glucosidase 7"/>
    <property type="match status" value="1"/>
</dbReference>
<dbReference type="InterPro" id="IPR001360">
    <property type="entry name" value="Glyco_hydro_1"/>
</dbReference>
<name>A0A5J4ZT75_9ASTE</name>
<keyword evidence="5" id="KW-0326">Glycosidase</keyword>
<comment type="similarity">
    <text evidence="1 4">Belongs to the glycosyl hydrolase 1 family.</text>
</comment>
<dbReference type="PROSITE" id="PS00653">
    <property type="entry name" value="GLYCOSYL_HYDROL_F1_2"/>
    <property type="match status" value="1"/>
</dbReference>
<dbReference type="AlphaFoldDB" id="A0A5J4ZT75"/>
<dbReference type="InterPro" id="IPR033132">
    <property type="entry name" value="GH_1_N_CS"/>
</dbReference>
<evidence type="ECO:0000256" key="2">
    <source>
        <dbReference type="ARBA" id="ARBA00022801"/>
    </source>
</evidence>
<dbReference type="PANTHER" id="PTHR10353:SF237">
    <property type="entry name" value="BETA-GLUCOSIDASE 12-RELATED"/>
    <property type="match status" value="1"/>
</dbReference>
<keyword evidence="8" id="KW-1185">Reference proteome</keyword>
<dbReference type="Gene3D" id="3.20.20.80">
    <property type="entry name" value="Glycosidases"/>
    <property type="match status" value="1"/>
</dbReference>
<feature type="signal peptide" evidence="6">
    <location>
        <begin position="1"/>
        <end position="21"/>
    </location>
</feature>
<protein>
    <recommendedName>
        <fullName evidence="9">Beta-glucosidase</fullName>
    </recommendedName>
</protein>
<dbReference type="InterPro" id="IPR018120">
    <property type="entry name" value="Glyco_hydro_1_AS"/>
</dbReference>
<dbReference type="GO" id="GO:0008422">
    <property type="term" value="F:beta-glucosidase activity"/>
    <property type="evidence" value="ECO:0007669"/>
    <property type="project" value="TreeGrafter"/>
</dbReference>
<dbReference type="OrthoDB" id="65569at2759"/>
<dbReference type="EMBL" id="CM018049">
    <property type="protein sequence ID" value="KAA8520281.1"/>
    <property type="molecule type" value="Genomic_DNA"/>
</dbReference>
<dbReference type="GO" id="GO:0005975">
    <property type="term" value="P:carbohydrate metabolic process"/>
    <property type="evidence" value="ECO:0007669"/>
    <property type="project" value="InterPro"/>
</dbReference>
<organism evidence="7 8">
    <name type="scientific">Nyssa sinensis</name>
    <dbReference type="NCBI Taxonomy" id="561372"/>
    <lineage>
        <taxon>Eukaryota</taxon>
        <taxon>Viridiplantae</taxon>
        <taxon>Streptophyta</taxon>
        <taxon>Embryophyta</taxon>
        <taxon>Tracheophyta</taxon>
        <taxon>Spermatophyta</taxon>
        <taxon>Magnoliopsida</taxon>
        <taxon>eudicotyledons</taxon>
        <taxon>Gunneridae</taxon>
        <taxon>Pentapetalae</taxon>
        <taxon>asterids</taxon>
        <taxon>Cornales</taxon>
        <taxon>Nyssaceae</taxon>
        <taxon>Nyssa</taxon>
    </lineage>
</organism>
<evidence type="ECO:0008006" key="9">
    <source>
        <dbReference type="Google" id="ProtNLM"/>
    </source>
</evidence>
<evidence type="ECO:0000256" key="5">
    <source>
        <dbReference type="RuleBase" id="RU004468"/>
    </source>
</evidence>
<evidence type="ECO:0000256" key="1">
    <source>
        <dbReference type="ARBA" id="ARBA00010838"/>
    </source>
</evidence>
<dbReference type="Proteomes" id="UP000325577">
    <property type="component" value="Linkage Group LG6"/>
</dbReference>
<accession>A0A5J4ZT75</accession>
<sequence length="497" mass="57349">MAFRSLLFLTVILLIHPAARSDDDLPSDAELAAFNRTSFPSDFLFGASSSAFQYEGAANVRDKIADQSNASKADEFYKLHQDDVSRIKNIGLDAFRISISWSRLIRYKNDTPVLRRRGLEYYNNLINGLLNTSDGQRRVEPFVTLFHWDTPQFLEEKYGGFLNESIVNDYVEYVNFCFKNFGDRPVYQYALAVGRFDNSSQNCPEGNSGTEPYIVAHNILRAHAAAVKLYRNNYTDSQKGKIGIVLNVDWLIPYDKNNASDRQAVDRAFAFHYGWFMQPIYNGSYPAVMREYIGDRLPKFNITESAMLNGSYDFVGLNYYTAGYAMDVECSKGPKNYYTDPCVNVTKQRNGTDIGPKSCSGWLYVYPRGIRELLLFTKNKYNNPEIYITENGFSTCNHRDINDPRRTAYHYHHLKYIKSVLPDVDRVEPAKEKNKNVKGYLLWSLLDDFEWNSGYTVEFGIIHVNYTEDSLDRKYKHSAKWYKHFLNPMLKEIGSPK</sequence>
<evidence type="ECO:0000313" key="8">
    <source>
        <dbReference type="Proteomes" id="UP000325577"/>
    </source>
</evidence>
<dbReference type="SUPFAM" id="SSF51445">
    <property type="entry name" value="(Trans)glycosidases"/>
    <property type="match status" value="1"/>
</dbReference>
<dbReference type="PRINTS" id="PR00131">
    <property type="entry name" value="GLHYDRLASE1"/>
</dbReference>
<keyword evidence="6" id="KW-0732">Signal</keyword>
<feature type="chain" id="PRO_5023878904" description="Beta-glucosidase" evidence="6">
    <location>
        <begin position="22"/>
        <end position="497"/>
    </location>
</feature>
<dbReference type="PANTHER" id="PTHR10353">
    <property type="entry name" value="GLYCOSYL HYDROLASE"/>
    <property type="match status" value="1"/>
</dbReference>
<evidence type="ECO:0000256" key="3">
    <source>
        <dbReference type="PROSITE-ProRule" id="PRU10055"/>
    </source>
</evidence>
<evidence type="ECO:0000256" key="4">
    <source>
        <dbReference type="RuleBase" id="RU003690"/>
    </source>
</evidence>
<dbReference type="Pfam" id="PF00232">
    <property type="entry name" value="Glyco_hydro_1"/>
    <property type="match status" value="1"/>
</dbReference>
<evidence type="ECO:0000313" key="7">
    <source>
        <dbReference type="EMBL" id="KAA8520281.1"/>
    </source>
</evidence>